<organism evidence="1 2">
    <name type="scientific">Anaerovirgula multivorans</name>
    <dbReference type="NCBI Taxonomy" id="312168"/>
    <lineage>
        <taxon>Bacteria</taxon>
        <taxon>Bacillati</taxon>
        <taxon>Bacillota</taxon>
        <taxon>Clostridia</taxon>
        <taxon>Peptostreptococcales</taxon>
        <taxon>Natronincolaceae</taxon>
        <taxon>Anaerovirgula</taxon>
    </lineage>
</organism>
<proteinExistence type="predicted"/>
<accession>A0A238ZT25</accession>
<dbReference type="AlphaFoldDB" id="A0A238ZT25"/>
<reference evidence="1 2" key="1">
    <citation type="submission" date="2017-06" db="EMBL/GenBank/DDBJ databases">
        <authorList>
            <person name="Kim H.J."/>
            <person name="Triplett B.A."/>
        </authorList>
    </citation>
    <scope>NUCLEOTIDE SEQUENCE [LARGE SCALE GENOMIC DNA]</scope>
    <source>
        <strain evidence="1 2">SCA</strain>
    </source>
</reference>
<gene>
    <name evidence="1" type="ORF">SAMN05446037_100173</name>
</gene>
<dbReference type="EMBL" id="FZOJ01000001">
    <property type="protein sequence ID" value="SNR86151.1"/>
    <property type="molecule type" value="Genomic_DNA"/>
</dbReference>
<evidence type="ECO:0000313" key="2">
    <source>
        <dbReference type="Proteomes" id="UP000198304"/>
    </source>
</evidence>
<dbReference type="Proteomes" id="UP000198304">
    <property type="component" value="Unassembled WGS sequence"/>
</dbReference>
<keyword evidence="2" id="KW-1185">Reference proteome</keyword>
<evidence type="ECO:0000313" key="1">
    <source>
        <dbReference type="EMBL" id="SNR86151.1"/>
    </source>
</evidence>
<sequence length="140" mass="16069">MLPQISKLEFRVTELKESPVVHKSFLWDFKMGDFVLRDGKLVEVEGLDYIKIWIEKAIRTEANTSFYTNYGSEHHSMIGTVFDRDYVQSELERMVKETLLKNEAITGVSNFDFELDGELLTMNFDVSTIYGNAGVTINAT</sequence>
<dbReference type="Pfam" id="PF10934">
    <property type="entry name" value="Sheath_initiator"/>
    <property type="match status" value="1"/>
</dbReference>
<dbReference type="InterPro" id="IPR020288">
    <property type="entry name" value="Sheath_initiator"/>
</dbReference>
<name>A0A238ZT25_9FIRM</name>
<evidence type="ECO:0008006" key="3">
    <source>
        <dbReference type="Google" id="ProtNLM"/>
    </source>
</evidence>
<protein>
    <recommendedName>
        <fullName evidence="3">DUF2634 domain-containing protein</fullName>
    </recommendedName>
</protein>
<dbReference type="RefSeq" id="WP_207652465.1">
    <property type="nucleotide sequence ID" value="NZ_FZOJ01000001.1"/>
</dbReference>